<dbReference type="PANTHER" id="PTHR37489:SF1">
    <property type="entry name" value="DUF3500 DOMAIN-CONTAINING PROTEIN"/>
    <property type="match status" value="1"/>
</dbReference>
<proteinExistence type="predicted"/>
<feature type="signal peptide" evidence="1">
    <location>
        <begin position="1"/>
        <end position="23"/>
    </location>
</feature>
<dbReference type="Proteomes" id="UP000198853">
    <property type="component" value="Unassembled WGS sequence"/>
</dbReference>
<reference evidence="2 3" key="1">
    <citation type="submission" date="2016-10" db="EMBL/GenBank/DDBJ databases">
        <authorList>
            <person name="de Groot N.N."/>
        </authorList>
    </citation>
    <scope>NUCLEOTIDE SEQUENCE [LARGE SCALE GENOMIC DNA]</scope>
    <source>
        <strain evidence="2 3">DSM 21771</strain>
    </source>
</reference>
<evidence type="ECO:0000256" key="1">
    <source>
        <dbReference type="SAM" id="SignalP"/>
    </source>
</evidence>
<dbReference type="Pfam" id="PF12006">
    <property type="entry name" value="DUF3500"/>
    <property type="match status" value="1"/>
</dbReference>
<organism evidence="2 3">
    <name type="scientific">Natribacillus halophilus</name>
    <dbReference type="NCBI Taxonomy" id="549003"/>
    <lineage>
        <taxon>Bacteria</taxon>
        <taxon>Bacillati</taxon>
        <taxon>Bacillota</taxon>
        <taxon>Bacilli</taxon>
        <taxon>Bacillales</taxon>
        <taxon>Bacillaceae</taxon>
        <taxon>Natribacillus</taxon>
    </lineage>
</organism>
<name>A0A1G8S6G5_9BACI</name>
<evidence type="ECO:0008006" key="4">
    <source>
        <dbReference type="Google" id="ProtNLM"/>
    </source>
</evidence>
<dbReference type="RefSeq" id="WP_218126266.1">
    <property type="nucleotide sequence ID" value="NZ_FNEN01000023.1"/>
</dbReference>
<dbReference type="PANTHER" id="PTHR37489">
    <property type="entry name" value="DUF3500 DOMAIN-CONTAINING PROTEIN"/>
    <property type="match status" value="1"/>
</dbReference>
<keyword evidence="3" id="KW-1185">Reference proteome</keyword>
<dbReference type="EMBL" id="FNEN01000023">
    <property type="protein sequence ID" value="SDJ24763.1"/>
    <property type="molecule type" value="Genomic_DNA"/>
</dbReference>
<feature type="chain" id="PRO_5038794529" description="DUF3500 domain-containing protein" evidence="1">
    <location>
        <begin position="24"/>
        <end position="363"/>
    </location>
</feature>
<sequence length="363" mass="40779">MFKTGKLLLLAGMFLLSSVPIDAEAETITKAQSEETANLLQLIDESLHERVNEEEQVALAETFLETLTDEQQEKVHDDLNEENATTWTNLPATYENRNGMALGDLSEESIKAALRLMKTSLSEEGYTTLTEIIKADAFQHTEYGEDQWGPELYFIAILGTPSEIHPWMIQFSGHHLAENLVFNGEEASATPQFTGVEPTEFTLWDEQTYRPLDERVNGVYAMLDSLDDEQLKNAEIAEAFDGVAVGPGEDGNFPQTEGIVYGDLNTKQQKLVQNAITAWIKDAPDKTKRELQNAYFSEEALQNTHVAWAGSTDPDDDASYVRIDGPRVWIELSSQEGEGHPENPHFHTVWRDKIADYGEMFTQ</sequence>
<evidence type="ECO:0000313" key="3">
    <source>
        <dbReference type="Proteomes" id="UP000198853"/>
    </source>
</evidence>
<protein>
    <recommendedName>
        <fullName evidence="4">DUF3500 domain-containing protein</fullName>
    </recommendedName>
</protein>
<dbReference type="AlphaFoldDB" id="A0A1G8S6G5"/>
<accession>A0A1G8S6G5</accession>
<evidence type="ECO:0000313" key="2">
    <source>
        <dbReference type="EMBL" id="SDJ24763.1"/>
    </source>
</evidence>
<gene>
    <name evidence="2" type="ORF">SAMN04488123_12319</name>
</gene>
<keyword evidence="1" id="KW-0732">Signal</keyword>
<dbReference type="InterPro" id="IPR021889">
    <property type="entry name" value="DUF3500"/>
</dbReference>